<feature type="chain" id="PRO_5013120976" evidence="1">
    <location>
        <begin position="18"/>
        <end position="351"/>
    </location>
</feature>
<evidence type="ECO:0000256" key="1">
    <source>
        <dbReference type="SAM" id="SignalP"/>
    </source>
</evidence>
<dbReference type="AlphaFoldDB" id="A0A212RT01"/>
<dbReference type="Proteomes" id="UP000197025">
    <property type="component" value="Unassembled WGS sequence"/>
</dbReference>
<proteinExistence type="predicted"/>
<dbReference type="InParanoid" id="A0A212RT01"/>
<dbReference type="EMBL" id="FYEK01000077">
    <property type="protein sequence ID" value="SNB75797.1"/>
    <property type="molecule type" value="Genomic_DNA"/>
</dbReference>
<dbReference type="OrthoDB" id="5801841at2"/>
<dbReference type="RefSeq" id="WP_088572469.1">
    <property type="nucleotide sequence ID" value="NZ_FYEK01000077.1"/>
</dbReference>
<organism evidence="2 3">
    <name type="scientific">Thermoflexus hugenholtzii JAD2</name>
    <dbReference type="NCBI Taxonomy" id="877466"/>
    <lineage>
        <taxon>Bacteria</taxon>
        <taxon>Bacillati</taxon>
        <taxon>Chloroflexota</taxon>
        <taxon>Thermoflexia</taxon>
        <taxon>Thermoflexales</taxon>
        <taxon>Thermoflexaceae</taxon>
        <taxon>Thermoflexus</taxon>
    </lineage>
</organism>
<keyword evidence="1" id="KW-0732">Signal</keyword>
<evidence type="ECO:0000313" key="3">
    <source>
        <dbReference type="Proteomes" id="UP000197025"/>
    </source>
</evidence>
<accession>A0A212RT01</accession>
<sequence length="351" mass="38546">MRKAILAGLLCVFASCAPRPLVPPSNGTIIPTPAFWESITPIGEILADPSGYQGREVTILAYYRGWDLLGEAGVGPPLTRSDVAVADPTGCIYIAPAGEEAMKDIPLRPFDREATETLLRLHGQVRRSPRGQPYILVTKGEVWNGLPARVLLRVRRTGGIAGMDHELMAMADGTLYFLDRKNRLHVRWKTTPDAVARTVEGLRPFLDQEVGTPVPDGFAYAVTVQEGEQIRKVIFHEGTLPGAADPALAPLREWLREAMERAPYPPPTPTAHPDAVRAAIRFLAMQLDLSPEAIRVIAWEPVDWPDAALGCPEPGKVYAQIITPGYVVFLEARGETFRVHTDRTGERACRP</sequence>
<gene>
    <name evidence="2" type="ORF">SAMN02746019_00020410</name>
</gene>
<reference evidence="3" key="1">
    <citation type="submission" date="2017-06" db="EMBL/GenBank/DDBJ databases">
        <authorList>
            <person name="Varghese N."/>
            <person name="Submissions S."/>
        </authorList>
    </citation>
    <scope>NUCLEOTIDE SEQUENCE [LARGE SCALE GENOMIC DNA]</scope>
    <source>
        <strain evidence="3">JAD2</strain>
    </source>
</reference>
<protein>
    <submittedName>
        <fullName evidence="2">Uncharacterized protein</fullName>
    </submittedName>
</protein>
<evidence type="ECO:0000313" key="2">
    <source>
        <dbReference type="EMBL" id="SNB75797.1"/>
    </source>
</evidence>
<name>A0A212RT01_9CHLR</name>
<keyword evidence="3" id="KW-1185">Reference proteome</keyword>
<dbReference type="PROSITE" id="PS51257">
    <property type="entry name" value="PROKAR_LIPOPROTEIN"/>
    <property type="match status" value="1"/>
</dbReference>
<feature type="signal peptide" evidence="1">
    <location>
        <begin position="1"/>
        <end position="17"/>
    </location>
</feature>